<dbReference type="PANTHER" id="PTHR38813">
    <property type="match status" value="1"/>
</dbReference>
<dbReference type="InterPro" id="IPR052747">
    <property type="entry name" value="TA_system_RelE_toxin"/>
</dbReference>
<comment type="caution">
    <text evidence="2">The sequence shown here is derived from an EMBL/GenBank/DDBJ whole genome shotgun (WGS) entry which is preliminary data.</text>
</comment>
<keyword evidence="3" id="KW-1185">Reference proteome</keyword>
<dbReference type="EMBL" id="RBXL01000001">
    <property type="protein sequence ID" value="RKT45667.1"/>
    <property type="molecule type" value="Genomic_DNA"/>
</dbReference>
<evidence type="ECO:0000313" key="2">
    <source>
        <dbReference type="EMBL" id="RKT45667.1"/>
    </source>
</evidence>
<name>A0A495VBC3_9GAMM</name>
<keyword evidence="2" id="KW-0255">Endonuclease</keyword>
<organism evidence="2 3">
    <name type="scientific">Thiocapsa rosea</name>
    <dbReference type="NCBI Taxonomy" id="69360"/>
    <lineage>
        <taxon>Bacteria</taxon>
        <taxon>Pseudomonadati</taxon>
        <taxon>Pseudomonadota</taxon>
        <taxon>Gammaproteobacteria</taxon>
        <taxon>Chromatiales</taxon>
        <taxon>Chromatiaceae</taxon>
        <taxon>Thiocapsa</taxon>
    </lineage>
</organism>
<gene>
    <name evidence="2" type="ORF">BDD21_3139</name>
</gene>
<dbReference type="InterPro" id="IPR007712">
    <property type="entry name" value="RelE/ParE_toxin"/>
</dbReference>
<dbReference type="PANTHER" id="PTHR38813:SF1">
    <property type="entry name" value="TOXIN RELE1-RELATED"/>
    <property type="match status" value="1"/>
</dbReference>
<evidence type="ECO:0000256" key="1">
    <source>
        <dbReference type="ARBA" id="ARBA00022649"/>
    </source>
</evidence>
<keyword evidence="2" id="KW-0378">Hydrolase</keyword>
<dbReference type="Proteomes" id="UP000274556">
    <property type="component" value="Unassembled WGS sequence"/>
</dbReference>
<keyword evidence="1" id="KW-1277">Toxin-antitoxin system</keyword>
<proteinExistence type="predicted"/>
<evidence type="ECO:0000313" key="3">
    <source>
        <dbReference type="Proteomes" id="UP000274556"/>
    </source>
</evidence>
<reference evidence="2 3" key="1">
    <citation type="submission" date="2018-10" db="EMBL/GenBank/DDBJ databases">
        <title>Genomic Encyclopedia of Archaeal and Bacterial Type Strains, Phase II (KMG-II): from individual species to whole genera.</title>
        <authorList>
            <person name="Goeker M."/>
        </authorList>
    </citation>
    <scope>NUCLEOTIDE SEQUENCE [LARGE SCALE GENOMIC DNA]</scope>
    <source>
        <strain evidence="2 3">DSM 235</strain>
    </source>
</reference>
<dbReference type="Gene3D" id="3.30.2310.20">
    <property type="entry name" value="RelE-like"/>
    <property type="match status" value="1"/>
</dbReference>
<dbReference type="Pfam" id="PF05016">
    <property type="entry name" value="ParE_toxin"/>
    <property type="match status" value="1"/>
</dbReference>
<dbReference type="GO" id="GO:0004519">
    <property type="term" value="F:endonuclease activity"/>
    <property type="evidence" value="ECO:0007669"/>
    <property type="project" value="UniProtKB-KW"/>
</dbReference>
<protein>
    <submittedName>
        <fullName evidence="2">mRNA-degrading endonuclease RelE of RelBE toxin-antitoxin system</fullName>
    </submittedName>
</protein>
<sequence>MDMNTIQWTCKAARQLRKIKDKSARQRIFAEVQLLATFPDCVNVKKLTNHVYPYRLRIGDYRVFFEFDGAVRIVLIEEVKKRNERTY</sequence>
<keyword evidence="2" id="KW-0540">Nuclease</keyword>
<dbReference type="AlphaFoldDB" id="A0A495VBC3"/>
<dbReference type="SUPFAM" id="SSF143011">
    <property type="entry name" value="RelE-like"/>
    <property type="match status" value="1"/>
</dbReference>
<dbReference type="InterPro" id="IPR035093">
    <property type="entry name" value="RelE/ParE_toxin_dom_sf"/>
</dbReference>
<accession>A0A495VBC3</accession>